<feature type="region of interest" description="Disordered" evidence="1">
    <location>
        <begin position="73"/>
        <end position="111"/>
    </location>
</feature>
<evidence type="ECO:0000313" key="4">
    <source>
        <dbReference type="Proteomes" id="UP001500418"/>
    </source>
</evidence>
<evidence type="ECO:0000256" key="1">
    <source>
        <dbReference type="SAM" id="MobiDB-lite"/>
    </source>
</evidence>
<keyword evidence="2" id="KW-1133">Transmembrane helix</keyword>
<protein>
    <submittedName>
        <fullName evidence="3">Uncharacterized protein</fullName>
    </submittedName>
</protein>
<keyword evidence="2" id="KW-0812">Transmembrane</keyword>
<gene>
    <name evidence="3" type="ORF">GCM10009575_089850</name>
</gene>
<reference evidence="4" key="1">
    <citation type="journal article" date="2019" name="Int. J. Syst. Evol. Microbiol.">
        <title>The Global Catalogue of Microorganisms (GCM) 10K type strain sequencing project: providing services to taxonomists for standard genome sequencing and annotation.</title>
        <authorList>
            <consortium name="The Broad Institute Genomics Platform"/>
            <consortium name="The Broad Institute Genome Sequencing Center for Infectious Disease"/>
            <person name="Wu L."/>
            <person name="Ma J."/>
        </authorList>
    </citation>
    <scope>NUCLEOTIDE SEQUENCE [LARGE SCALE GENOMIC DNA]</scope>
    <source>
        <strain evidence="4">JCM 11444</strain>
    </source>
</reference>
<evidence type="ECO:0000313" key="3">
    <source>
        <dbReference type="EMBL" id="GAA0958335.1"/>
    </source>
</evidence>
<accession>A0ABN1RJD0</accession>
<feature type="compositionally biased region" description="Basic and acidic residues" evidence="1">
    <location>
        <begin position="93"/>
        <end position="105"/>
    </location>
</feature>
<evidence type="ECO:0000256" key="2">
    <source>
        <dbReference type="SAM" id="Phobius"/>
    </source>
</evidence>
<dbReference type="Proteomes" id="UP001500418">
    <property type="component" value="Unassembled WGS sequence"/>
</dbReference>
<organism evidence="3 4">
    <name type="scientific">Streptomyces rhizosphaericus</name>
    <dbReference type="NCBI Taxonomy" id="114699"/>
    <lineage>
        <taxon>Bacteria</taxon>
        <taxon>Bacillati</taxon>
        <taxon>Actinomycetota</taxon>
        <taxon>Actinomycetes</taxon>
        <taxon>Kitasatosporales</taxon>
        <taxon>Streptomycetaceae</taxon>
        <taxon>Streptomyces</taxon>
        <taxon>Streptomyces violaceusniger group</taxon>
    </lineage>
</organism>
<keyword evidence="4" id="KW-1185">Reference proteome</keyword>
<feature type="transmembrane region" description="Helical" evidence="2">
    <location>
        <begin position="50"/>
        <end position="72"/>
    </location>
</feature>
<keyword evidence="2" id="KW-0472">Membrane</keyword>
<name>A0ABN1RJD0_9ACTN</name>
<sequence length="281" mass="29632">MKSADWETSHDMTQHDIALLLADAADEVKIGIAPAQALIRGGRRRKARRWAVVATTTLVVAGSTGTLALTGLSGDGDRGVSSASRPVASAEASEPHMRTTPEPHMRTTLASGTDAGVPWRVYIDVWKAPADTAEAKATLAAMAEFGEHPEDVSTASELVGKVAHFVHRVTGEEARTTQIADDLVPEDDVLSGGEFGTVSMPLLPGNGTASQRLVIGQVAKTAREVTCTWKDGTSTKVGRASAATETNVAVPVIHSPKHSPYDWFVCLAPKSTAYEGIKVTK</sequence>
<comment type="caution">
    <text evidence="3">The sequence shown here is derived from an EMBL/GenBank/DDBJ whole genome shotgun (WGS) entry which is preliminary data.</text>
</comment>
<proteinExistence type="predicted"/>
<dbReference type="EMBL" id="BAAAID010000109">
    <property type="protein sequence ID" value="GAA0958335.1"/>
    <property type="molecule type" value="Genomic_DNA"/>
</dbReference>